<dbReference type="Proteomes" id="UP001615550">
    <property type="component" value="Unassembled WGS sequence"/>
</dbReference>
<dbReference type="EMBL" id="JBGORX010000003">
    <property type="protein sequence ID" value="MFJ1268975.1"/>
    <property type="molecule type" value="Genomic_DNA"/>
</dbReference>
<organism evidence="2 3">
    <name type="scientific">Legionella lytica</name>
    <dbReference type="NCBI Taxonomy" id="96232"/>
    <lineage>
        <taxon>Bacteria</taxon>
        <taxon>Pseudomonadati</taxon>
        <taxon>Pseudomonadota</taxon>
        <taxon>Gammaproteobacteria</taxon>
        <taxon>Legionellales</taxon>
        <taxon>Legionellaceae</taxon>
        <taxon>Legionella</taxon>
    </lineage>
</organism>
<dbReference type="RefSeq" id="WP_400187798.1">
    <property type="nucleotide sequence ID" value="NZ_JBGORX010000003.1"/>
</dbReference>
<protein>
    <submittedName>
        <fullName evidence="2">Uncharacterized protein</fullName>
    </submittedName>
</protein>
<dbReference type="InterPro" id="IPR032675">
    <property type="entry name" value="LRR_dom_sf"/>
</dbReference>
<reference evidence="2 3" key="1">
    <citation type="submission" date="2024-08" db="EMBL/GenBank/DDBJ databases">
        <title>Draft Genome Sequence of Legionella lytica strain DSB2004, Isolated From a Fire Sprinkler System.</title>
        <authorList>
            <person name="Everhart A.D."/>
            <person name="Kidane D.T."/>
            <person name="Farone A.L."/>
            <person name="Farone M.B."/>
        </authorList>
    </citation>
    <scope>NUCLEOTIDE SEQUENCE [LARGE SCALE GENOMIC DNA]</scope>
    <source>
        <strain evidence="2 3">DSB2004</strain>
    </source>
</reference>
<dbReference type="SUPFAM" id="SSF52047">
    <property type="entry name" value="RNI-like"/>
    <property type="match status" value="1"/>
</dbReference>
<name>A0ABW8DBU3_9GAMM</name>
<evidence type="ECO:0000313" key="2">
    <source>
        <dbReference type="EMBL" id="MFJ1268975.1"/>
    </source>
</evidence>
<evidence type="ECO:0000256" key="1">
    <source>
        <dbReference type="SAM" id="MobiDB-lite"/>
    </source>
</evidence>
<dbReference type="Gene3D" id="3.80.10.10">
    <property type="entry name" value="Ribonuclease Inhibitor"/>
    <property type="match status" value="1"/>
</dbReference>
<sequence>MPIIAMNAYVAAQAQKADLSENLTLVLTTWDDYRDFLSIKIEKKVIALDFSNIKLSEDDVNDLVRALNELSSIGKLTLGNCQLSDLHEERLGQLKYVTELDLNNNLLQQPALKYVKLRSLCLNNNPHLDAAMVLLNLSRSGSNVEKLELVNCNVTDSDLISLVSMSFSMLACLDLSNNFLSDEGQEFLLQRISHNLSLQEINLLGNTGITSLQILPFTSGDICHLNTESFIPRLELQIKVIREKLDKLSPQSEPEASSSQTSSPKMVPINLFKGVTKNAPEQLRALDKLMDMQAIMIKKLLLSRESLSLDKIDRMQKQIETYHQQFMDAKKAKVIQHQNSPRSASPDISKGRPRSPSSPRSGSMRNLSKFFDPQQAPVAVLESDMATKLITAKQIDFATKLIAAQESLISYLQSLNKDELIEPGRTLRSN</sequence>
<comment type="caution">
    <text evidence="2">The sequence shown here is derived from an EMBL/GenBank/DDBJ whole genome shotgun (WGS) entry which is preliminary data.</text>
</comment>
<keyword evidence="3" id="KW-1185">Reference proteome</keyword>
<accession>A0ABW8DBU3</accession>
<gene>
    <name evidence="2" type="ORF">ACD661_10440</name>
</gene>
<evidence type="ECO:0000313" key="3">
    <source>
        <dbReference type="Proteomes" id="UP001615550"/>
    </source>
</evidence>
<feature type="compositionally biased region" description="Low complexity" evidence="1">
    <location>
        <begin position="354"/>
        <end position="363"/>
    </location>
</feature>
<feature type="region of interest" description="Disordered" evidence="1">
    <location>
        <begin position="330"/>
        <end position="368"/>
    </location>
</feature>
<proteinExistence type="predicted"/>